<reference evidence="1" key="1">
    <citation type="journal article" date="2023" name="G3 (Bethesda)">
        <title>Whole genome assembly and annotation of the endangered Caribbean coral Acropora cervicornis.</title>
        <authorList>
            <person name="Selwyn J.D."/>
            <person name="Vollmer S.V."/>
        </authorList>
    </citation>
    <scope>NUCLEOTIDE SEQUENCE</scope>
    <source>
        <strain evidence="1">K2</strain>
    </source>
</reference>
<accession>A0AAD9PXF1</accession>
<dbReference type="Proteomes" id="UP001249851">
    <property type="component" value="Unassembled WGS sequence"/>
</dbReference>
<sequence length="170" mass="18964">MFKSEFNFACINYVDDFGGMEKDHTTASTAFLQLRYLFQGLGLESSPSKDCAPSTRMPFLGLVYDTLKMSIEVTQDKLDSITLLVRVWLNTSSATKTALKSLIGKLAFFSASISPGRIFMHRMPSELRLLTYNGVSLIRSEPQINNPLRFCTDASLQGIGGFYDGHFHVT</sequence>
<keyword evidence="2" id="KW-1185">Reference proteome</keyword>
<evidence type="ECO:0008006" key="3">
    <source>
        <dbReference type="Google" id="ProtNLM"/>
    </source>
</evidence>
<protein>
    <recommendedName>
        <fullName evidence="3">Reverse transcriptase domain-containing protein</fullName>
    </recommendedName>
</protein>
<dbReference type="InterPro" id="IPR052055">
    <property type="entry name" value="Hepadnavirus_pol/RT"/>
</dbReference>
<name>A0AAD9PXF1_ACRCE</name>
<dbReference type="AlphaFoldDB" id="A0AAD9PXF1"/>
<dbReference type="EMBL" id="JARQWQ010000111">
    <property type="protein sequence ID" value="KAK2550435.1"/>
    <property type="molecule type" value="Genomic_DNA"/>
</dbReference>
<gene>
    <name evidence="1" type="ORF">P5673_028960</name>
</gene>
<dbReference type="PANTHER" id="PTHR33050:SF7">
    <property type="entry name" value="RIBONUCLEASE H"/>
    <property type="match status" value="1"/>
</dbReference>
<reference evidence="1" key="2">
    <citation type="journal article" date="2023" name="Science">
        <title>Genomic signatures of disease resistance in endangered staghorn corals.</title>
        <authorList>
            <person name="Vollmer S.V."/>
            <person name="Selwyn J.D."/>
            <person name="Despard B.A."/>
            <person name="Roesel C.L."/>
        </authorList>
    </citation>
    <scope>NUCLEOTIDE SEQUENCE</scope>
    <source>
        <strain evidence="1">K2</strain>
    </source>
</reference>
<organism evidence="1 2">
    <name type="scientific">Acropora cervicornis</name>
    <name type="common">Staghorn coral</name>
    <dbReference type="NCBI Taxonomy" id="6130"/>
    <lineage>
        <taxon>Eukaryota</taxon>
        <taxon>Metazoa</taxon>
        <taxon>Cnidaria</taxon>
        <taxon>Anthozoa</taxon>
        <taxon>Hexacorallia</taxon>
        <taxon>Scleractinia</taxon>
        <taxon>Astrocoeniina</taxon>
        <taxon>Acroporidae</taxon>
        <taxon>Acropora</taxon>
    </lineage>
</organism>
<evidence type="ECO:0000313" key="1">
    <source>
        <dbReference type="EMBL" id="KAK2550435.1"/>
    </source>
</evidence>
<comment type="caution">
    <text evidence="1">The sequence shown here is derived from an EMBL/GenBank/DDBJ whole genome shotgun (WGS) entry which is preliminary data.</text>
</comment>
<proteinExistence type="predicted"/>
<dbReference type="InterPro" id="IPR043502">
    <property type="entry name" value="DNA/RNA_pol_sf"/>
</dbReference>
<dbReference type="PANTHER" id="PTHR33050">
    <property type="entry name" value="REVERSE TRANSCRIPTASE DOMAIN-CONTAINING PROTEIN"/>
    <property type="match status" value="1"/>
</dbReference>
<dbReference type="SUPFAM" id="SSF56672">
    <property type="entry name" value="DNA/RNA polymerases"/>
    <property type="match status" value="1"/>
</dbReference>
<evidence type="ECO:0000313" key="2">
    <source>
        <dbReference type="Proteomes" id="UP001249851"/>
    </source>
</evidence>